<evidence type="ECO:0000256" key="1">
    <source>
        <dbReference type="SAM" id="MobiDB-lite"/>
    </source>
</evidence>
<accession>A0AAW1LGY5</accession>
<comment type="caution">
    <text evidence="3">The sequence shown here is derived from an EMBL/GenBank/DDBJ whole genome shotgun (WGS) entry which is preliminary data.</text>
</comment>
<evidence type="ECO:0000313" key="4">
    <source>
        <dbReference type="Proteomes" id="UP001443914"/>
    </source>
</evidence>
<gene>
    <name evidence="3" type="ORF">RND81_04G016000</name>
</gene>
<sequence>MLSWMKPANATDEQLQWRAFPFSLKDAAKDLLYYLPENSIDTWLKMKQAFLAKYFPASRASQLKKEISNIEQRDGETLYEYWEPFKRLCATCLYHGYEDQDLILYFCGGLGQDDARMVHAASGEIVNKSPTEAKALIAELAESSRVFERKPSRRRVKAMRSSHLLEEKVDSLTSLVKDLVIGKQPAMVCGICSSDEHVSQQCPRMYEEQSAEVNAAGYMEHPQRKCDPYLNTYNFGWKDHPNFRRGNQQGNQRPNQPNQHGPPNYYFQKSPAQNFTAAPPNANRELVSAQPNPNRNLVNAQPNTGSQMSTEDMI</sequence>
<dbReference type="Proteomes" id="UP001443914">
    <property type="component" value="Unassembled WGS sequence"/>
</dbReference>
<dbReference type="InterPro" id="IPR005162">
    <property type="entry name" value="Retrotrans_gag_dom"/>
</dbReference>
<keyword evidence="4" id="KW-1185">Reference proteome</keyword>
<organism evidence="3 4">
    <name type="scientific">Saponaria officinalis</name>
    <name type="common">Common soapwort</name>
    <name type="synonym">Lychnis saponaria</name>
    <dbReference type="NCBI Taxonomy" id="3572"/>
    <lineage>
        <taxon>Eukaryota</taxon>
        <taxon>Viridiplantae</taxon>
        <taxon>Streptophyta</taxon>
        <taxon>Embryophyta</taxon>
        <taxon>Tracheophyta</taxon>
        <taxon>Spermatophyta</taxon>
        <taxon>Magnoliopsida</taxon>
        <taxon>eudicotyledons</taxon>
        <taxon>Gunneridae</taxon>
        <taxon>Pentapetalae</taxon>
        <taxon>Caryophyllales</taxon>
        <taxon>Caryophyllaceae</taxon>
        <taxon>Caryophylleae</taxon>
        <taxon>Saponaria</taxon>
    </lineage>
</organism>
<evidence type="ECO:0000259" key="2">
    <source>
        <dbReference type="Pfam" id="PF03732"/>
    </source>
</evidence>
<reference evidence="3" key="1">
    <citation type="submission" date="2024-03" db="EMBL/GenBank/DDBJ databases">
        <title>WGS assembly of Saponaria officinalis var. Norfolk2.</title>
        <authorList>
            <person name="Jenkins J."/>
            <person name="Shu S."/>
            <person name="Grimwood J."/>
            <person name="Barry K."/>
            <person name="Goodstein D."/>
            <person name="Schmutz J."/>
            <person name="Leebens-Mack J."/>
            <person name="Osbourn A."/>
        </authorList>
    </citation>
    <scope>NUCLEOTIDE SEQUENCE [LARGE SCALE GENOMIC DNA]</scope>
    <source>
        <strain evidence="3">JIC</strain>
    </source>
</reference>
<dbReference type="EMBL" id="JBDFQZ010000004">
    <property type="protein sequence ID" value="KAK9732703.1"/>
    <property type="molecule type" value="Genomic_DNA"/>
</dbReference>
<feature type="compositionally biased region" description="Low complexity" evidence="1">
    <location>
        <begin position="244"/>
        <end position="264"/>
    </location>
</feature>
<dbReference type="PANTHER" id="PTHR33223">
    <property type="entry name" value="CCHC-TYPE DOMAIN-CONTAINING PROTEIN"/>
    <property type="match status" value="1"/>
</dbReference>
<protein>
    <recommendedName>
        <fullName evidence="2">Retrotransposon gag domain-containing protein</fullName>
    </recommendedName>
</protein>
<name>A0AAW1LGY5_SAPOF</name>
<dbReference type="AlphaFoldDB" id="A0AAW1LGY5"/>
<feature type="compositionally biased region" description="Polar residues" evidence="1">
    <location>
        <begin position="289"/>
        <end position="314"/>
    </location>
</feature>
<evidence type="ECO:0000313" key="3">
    <source>
        <dbReference type="EMBL" id="KAK9732703.1"/>
    </source>
</evidence>
<feature type="domain" description="Retrotransposon gag" evidence="2">
    <location>
        <begin position="19"/>
        <end position="110"/>
    </location>
</feature>
<proteinExistence type="predicted"/>
<feature type="region of interest" description="Disordered" evidence="1">
    <location>
        <begin position="237"/>
        <end position="314"/>
    </location>
</feature>
<dbReference type="Pfam" id="PF03732">
    <property type="entry name" value="Retrotrans_gag"/>
    <property type="match status" value="1"/>
</dbReference>
<dbReference type="PANTHER" id="PTHR33223:SF6">
    <property type="entry name" value="CCHC-TYPE DOMAIN-CONTAINING PROTEIN"/>
    <property type="match status" value="1"/>
</dbReference>